<feature type="chain" id="PRO_5039541513" description="Lipoprotein" evidence="2">
    <location>
        <begin position="30"/>
        <end position="197"/>
    </location>
</feature>
<accession>A0A6G9XMU4</accession>
<protein>
    <recommendedName>
        <fullName evidence="5">Lipoprotein</fullName>
    </recommendedName>
</protein>
<organism evidence="3 4">
    <name type="scientific">Nocardia brasiliensis</name>
    <dbReference type="NCBI Taxonomy" id="37326"/>
    <lineage>
        <taxon>Bacteria</taxon>
        <taxon>Bacillati</taxon>
        <taxon>Actinomycetota</taxon>
        <taxon>Actinomycetes</taxon>
        <taxon>Mycobacteriales</taxon>
        <taxon>Nocardiaceae</taxon>
        <taxon>Nocardia</taxon>
    </lineage>
</organism>
<evidence type="ECO:0000313" key="4">
    <source>
        <dbReference type="Proteomes" id="UP000501705"/>
    </source>
</evidence>
<dbReference type="Proteomes" id="UP000501705">
    <property type="component" value="Chromosome"/>
</dbReference>
<feature type="region of interest" description="Disordered" evidence="1">
    <location>
        <begin position="36"/>
        <end position="61"/>
    </location>
</feature>
<evidence type="ECO:0000313" key="3">
    <source>
        <dbReference type="EMBL" id="QIS02173.1"/>
    </source>
</evidence>
<evidence type="ECO:0000256" key="2">
    <source>
        <dbReference type="SAM" id="SignalP"/>
    </source>
</evidence>
<dbReference type="EMBL" id="CP046171">
    <property type="protein sequence ID" value="QIS02173.1"/>
    <property type="molecule type" value="Genomic_DNA"/>
</dbReference>
<dbReference type="RefSeq" id="WP_167461276.1">
    <property type="nucleotide sequence ID" value="NZ_CP046171.1"/>
</dbReference>
<evidence type="ECO:0008006" key="5">
    <source>
        <dbReference type="Google" id="ProtNLM"/>
    </source>
</evidence>
<reference evidence="3 4" key="1">
    <citation type="journal article" date="2019" name="ACS Chem. Biol.">
        <title>Identification and Mobilization of a Cryptic Antibiotic Biosynthesis Gene Locus from a Human-Pathogenic Nocardia Isolate.</title>
        <authorList>
            <person name="Herisse M."/>
            <person name="Ishida K."/>
            <person name="Porter J.L."/>
            <person name="Howden B."/>
            <person name="Hertweck C."/>
            <person name="Stinear T.P."/>
            <person name="Pidot S.J."/>
        </authorList>
    </citation>
    <scope>NUCLEOTIDE SEQUENCE [LARGE SCALE GENOMIC DNA]</scope>
    <source>
        <strain evidence="3 4">AUSMDU00024985</strain>
    </source>
</reference>
<name>A0A6G9XMU4_NOCBR</name>
<dbReference type="PROSITE" id="PS51257">
    <property type="entry name" value="PROKAR_LIPOPROTEIN"/>
    <property type="match status" value="1"/>
</dbReference>
<dbReference type="AlphaFoldDB" id="A0A6G9XMU4"/>
<proteinExistence type="predicted"/>
<sequence length="197" mass="19608">MCSERRRVAPRLIRLGGAALLAGAVGLVAACGPPGGAGAAAPTAGPDSADCSGGASTTSGLQPAMRQLTDNLTALGPAAERNDLSEVRSRLDSARGSAAQISGGLAGAATTMSQGSLIRTQFQAAADAGGVLRDTLDDLNGKLGGAQPPDEEAGARLQQSVTEFNAAVERVSLACSNHFSAAVVEPTTSVPPTRTTR</sequence>
<feature type="signal peptide" evidence="2">
    <location>
        <begin position="1"/>
        <end position="29"/>
    </location>
</feature>
<evidence type="ECO:0000256" key="1">
    <source>
        <dbReference type="SAM" id="MobiDB-lite"/>
    </source>
</evidence>
<keyword evidence="2" id="KW-0732">Signal</keyword>
<gene>
    <name evidence="3" type="ORF">F5X71_07445</name>
</gene>